<dbReference type="RefSeq" id="WP_209681667.1">
    <property type="nucleotide sequence ID" value="NZ_JAGIOI010000001.1"/>
</dbReference>
<evidence type="ECO:0000313" key="2">
    <source>
        <dbReference type="Proteomes" id="UP000711614"/>
    </source>
</evidence>
<keyword evidence="2" id="KW-1185">Reference proteome</keyword>
<name>A0ABS4YZM7_9MICC</name>
<dbReference type="EMBL" id="JAGIOI010000001">
    <property type="protein sequence ID" value="MBP2414015.1"/>
    <property type="molecule type" value="Genomic_DNA"/>
</dbReference>
<comment type="caution">
    <text evidence="1">The sequence shown here is derived from an EMBL/GenBank/DDBJ whole genome shotgun (WGS) entry which is preliminary data.</text>
</comment>
<reference evidence="1 2" key="1">
    <citation type="submission" date="2021-03" db="EMBL/GenBank/DDBJ databases">
        <title>Sequencing the genomes of 1000 actinobacteria strains.</title>
        <authorList>
            <person name="Klenk H.-P."/>
        </authorList>
    </citation>
    <scope>NUCLEOTIDE SEQUENCE [LARGE SCALE GENOMIC DNA]</scope>
    <source>
        <strain evidence="1 2">DSM 16005</strain>
    </source>
</reference>
<accession>A0ABS4YZM7</accession>
<proteinExistence type="predicted"/>
<evidence type="ECO:0000313" key="1">
    <source>
        <dbReference type="EMBL" id="MBP2414015.1"/>
    </source>
</evidence>
<protein>
    <submittedName>
        <fullName evidence="1">Uncharacterized protein</fullName>
    </submittedName>
</protein>
<dbReference type="Proteomes" id="UP000711614">
    <property type="component" value="Unassembled WGS sequence"/>
</dbReference>
<sequence length="675" mass="70400">MSFLPTTAVPEMAGTEAASVPVATAGVARLVLAAEAYPDFVADTRTVMVFPRSAAPRVNDGPVAPDITVPERYHWYFKVAPDVHVPGTAVSLLPTAAEPEMAGTGADSVPVATAGVARLVFATDLKPDFEPVTRTEIALPRSAAPRASEEPVAPEIAAPDRYHWYFSVVPAVHFPGTAVSLLPTAAEPEMVGTGAANDGAATDAVALLIFATDLNPDFDPVTRTVMVLPRSAAPSINDDPVAPEIAAPDRYHWYLSVVPVVHFPGTAVSLLPTAAEPEMVGTGAANDGAATDAVALLIFATDLNPDFDPVTRTVMVLPRSAAPSINDDPVAPEIAAPDRYHWYLSVVPVVHCPGDAVSLLPTTAEPETVGTGADSVPVATAGVARLVFATDLKPDFEPVTRTEIALPRSAAPRASEEPVAPEIAAPDRYHWYFSVVPAVHFPGTAVSLLPTAAEPEMAGTGAANDGTATDAVALLIFATDLNPDFDPVTRTVMVLPRSAAPSINDDPVAPEIAAPDRYHWYLSVVPVVHCPGDAVSLLPTTAEPETVGTGADSVPVATTAVVLLVLETVLNPGFEPVTRTEISLPRSAAPRASEDPVALEIAVPDRYHWYFKDVPEVHFPGDAVSLLPTAAEPEMAGTGADSVPAATAGVMPMSPNVNATKSGNINRCLNSEAFM</sequence>
<organism evidence="1 2">
    <name type="scientific">Arthrobacter stackebrandtii</name>
    <dbReference type="NCBI Taxonomy" id="272161"/>
    <lineage>
        <taxon>Bacteria</taxon>
        <taxon>Bacillati</taxon>
        <taxon>Actinomycetota</taxon>
        <taxon>Actinomycetes</taxon>
        <taxon>Micrococcales</taxon>
        <taxon>Micrococcaceae</taxon>
        <taxon>Arthrobacter</taxon>
    </lineage>
</organism>
<gene>
    <name evidence="1" type="ORF">JOF48_002814</name>
</gene>